<evidence type="ECO:0000313" key="11">
    <source>
        <dbReference type="Proteomes" id="UP001500418"/>
    </source>
</evidence>
<name>A0ABN1PH41_9ACTN</name>
<dbReference type="PROSITE" id="PS00211">
    <property type="entry name" value="ABC_TRANSPORTER_1"/>
    <property type="match status" value="1"/>
</dbReference>
<evidence type="ECO:0000256" key="2">
    <source>
        <dbReference type="ARBA" id="ARBA00022692"/>
    </source>
</evidence>
<dbReference type="InterPro" id="IPR003439">
    <property type="entry name" value="ABC_transporter-like_ATP-bd"/>
</dbReference>
<evidence type="ECO:0000256" key="6">
    <source>
        <dbReference type="ARBA" id="ARBA00023136"/>
    </source>
</evidence>
<feature type="domain" description="ABC transmembrane type-1" evidence="9">
    <location>
        <begin position="26"/>
        <end position="308"/>
    </location>
</feature>
<feature type="transmembrane region" description="Helical" evidence="7">
    <location>
        <begin position="279"/>
        <end position="306"/>
    </location>
</feature>
<evidence type="ECO:0000256" key="5">
    <source>
        <dbReference type="ARBA" id="ARBA00022989"/>
    </source>
</evidence>
<keyword evidence="11" id="KW-1185">Reference proteome</keyword>
<gene>
    <name evidence="10" type="ORF">GCM10009575_029310</name>
</gene>
<dbReference type="PROSITE" id="PS50893">
    <property type="entry name" value="ABC_TRANSPORTER_2"/>
    <property type="match status" value="1"/>
</dbReference>
<keyword evidence="3" id="KW-0547">Nucleotide-binding</keyword>
<dbReference type="InterPro" id="IPR017871">
    <property type="entry name" value="ABC_transporter-like_CS"/>
</dbReference>
<dbReference type="InterPro" id="IPR011527">
    <property type="entry name" value="ABC1_TM_dom"/>
</dbReference>
<proteinExistence type="predicted"/>
<feature type="transmembrane region" description="Helical" evidence="7">
    <location>
        <begin position="163"/>
        <end position="184"/>
    </location>
</feature>
<dbReference type="PANTHER" id="PTHR43394:SF1">
    <property type="entry name" value="ATP-BINDING CASSETTE SUB-FAMILY B MEMBER 10, MITOCHONDRIAL"/>
    <property type="match status" value="1"/>
</dbReference>
<reference evidence="10 11" key="1">
    <citation type="journal article" date="2019" name="Int. J. Syst. Evol. Microbiol.">
        <title>The Global Catalogue of Microorganisms (GCM) 10K type strain sequencing project: providing services to taxonomists for standard genome sequencing and annotation.</title>
        <authorList>
            <consortium name="The Broad Institute Genomics Platform"/>
            <consortium name="The Broad Institute Genome Sequencing Center for Infectious Disease"/>
            <person name="Wu L."/>
            <person name="Ma J."/>
        </authorList>
    </citation>
    <scope>NUCLEOTIDE SEQUENCE [LARGE SCALE GENOMIC DNA]</scope>
    <source>
        <strain evidence="10 11">JCM 11444</strain>
    </source>
</reference>
<dbReference type="InterPro" id="IPR003593">
    <property type="entry name" value="AAA+_ATPase"/>
</dbReference>
<dbReference type="EMBL" id="BAAAID010000015">
    <property type="protein sequence ID" value="GAA0928112.1"/>
    <property type="molecule type" value="Genomic_DNA"/>
</dbReference>
<dbReference type="InterPro" id="IPR027417">
    <property type="entry name" value="P-loop_NTPase"/>
</dbReference>
<dbReference type="InterPro" id="IPR039421">
    <property type="entry name" value="Type_1_exporter"/>
</dbReference>
<dbReference type="PANTHER" id="PTHR43394">
    <property type="entry name" value="ATP-DEPENDENT PERMEASE MDL1, MITOCHONDRIAL"/>
    <property type="match status" value="1"/>
</dbReference>
<feature type="transmembrane region" description="Helical" evidence="7">
    <location>
        <begin position="24"/>
        <end position="42"/>
    </location>
</feature>
<dbReference type="InterPro" id="IPR036640">
    <property type="entry name" value="ABC1_TM_sf"/>
</dbReference>
<dbReference type="PROSITE" id="PS50929">
    <property type="entry name" value="ABC_TM1F"/>
    <property type="match status" value="1"/>
</dbReference>
<protein>
    <submittedName>
        <fullName evidence="10">ABC transporter ATP-binding protein</fullName>
    </submittedName>
</protein>
<dbReference type="SUPFAM" id="SSF90123">
    <property type="entry name" value="ABC transporter transmembrane region"/>
    <property type="match status" value="1"/>
</dbReference>
<feature type="transmembrane region" description="Helical" evidence="7">
    <location>
        <begin position="62"/>
        <end position="86"/>
    </location>
</feature>
<evidence type="ECO:0000259" key="9">
    <source>
        <dbReference type="PROSITE" id="PS50929"/>
    </source>
</evidence>
<dbReference type="SMART" id="SM00382">
    <property type="entry name" value="AAA"/>
    <property type="match status" value="1"/>
</dbReference>
<keyword evidence="4 10" id="KW-0067">ATP-binding</keyword>
<dbReference type="Proteomes" id="UP001500418">
    <property type="component" value="Unassembled WGS sequence"/>
</dbReference>
<keyword evidence="2 7" id="KW-0812">Transmembrane</keyword>
<keyword evidence="6 7" id="KW-0472">Membrane</keyword>
<dbReference type="GO" id="GO:0005524">
    <property type="term" value="F:ATP binding"/>
    <property type="evidence" value="ECO:0007669"/>
    <property type="project" value="UniProtKB-KW"/>
</dbReference>
<dbReference type="Pfam" id="PF00005">
    <property type="entry name" value="ABC_tran"/>
    <property type="match status" value="1"/>
</dbReference>
<comment type="subcellular location">
    <subcellularLocation>
        <location evidence="1">Cell membrane</location>
        <topology evidence="1">Multi-pass membrane protein</topology>
    </subcellularLocation>
</comment>
<accession>A0ABN1PH41</accession>
<feature type="transmembrane region" description="Helical" evidence="7">
    <location>
        <begin position="246"/>
        <end position="267"/>
    </location>
</feature>
<keyword evidence="5 7" id="KW-1133">Transmembrane helix</keyword>
<dbReference type="Pfam" id="PF00664">
    <property type="entry name" value="ABC_membrane"/>
    <property type="match status" value="1"/>
</dbReference>
<dbReference type="Gene3D" id="1.20.1560.10">
    <property type="entry name" value="ABC transporter type 1, transmembrane domain"/>
    <property type="match status" value="1"/>
</dbReference>
<evidence type="ECO:0000256" key="4">
    <source>
        <dbReference type="ARBA" id="ARBA00022840"/>
    </source>
</evidence>
<evidence type="ECO:0000256" key="3">
    <source>
        <dbReference type="ARBA" id="ARBA00022741"/>
    </source>
</evidence>
<evidence type="ECO:0000256" key="7">
    <source>
        <dbReference type="SAM" id="Phobius"/>
    </source>
</evidence>
<dbReference type="CDD" id="cd18548">
    <property type="entry name" value="ABC_6TM_Tm287_like"/>
    <property type="match status" value="1"/>
</dbReference>
<comment type="caution">
    <text evidence="10">The sequence shown here is derived from an EMBL/GenBank/DDBJ whole genome shotgun (WGS) entry which is preliminary data.</text>
</comment>
<dbReference type="Gene3D" id="3.40.50.300">
    <property type="entry name" value="P-loop containing nucleotide triphosphate hydrolases"/>
    <property type="match status" value="1"/>
</dbReference>
<dbReference type="SUPFAM" id="SSF52540">
    <property type="entry name" value="P-loop containing nucleoside triphosphate hydrolases"/>
    <property type="match status" value="1"/>
</dbReference>
<organism evidence="10 11">
    <name type="scientific">Streptomyces rhizosphaericus</name>
    <dbReference type="NCBI Taxonomy" id="114699"/>
    <lineage>
        <taxon>Bacteria</taxon>
        <taxon>Bacillati</taxon>
        <taxon>Actinomycetota</taxon>
        <taxon>Actinomycetes</taxon>
        <taxon>Kitasatosporales</taxon>
        <taxon>Streptomycetaceae</taxon>
        <taxon>Streptomyces</taxon>
        <taxon>Streptomyces violaceusniger group</taxon>
    </lineage>
</organism>
<feature type="domain" description="ABC transporter" evidence="8">
    <location>
        <begin position="342"/>
        <end position="577"/>
    </location>
</feature>
<sequence length="585" mass="63076">MGRSVWGGALSALLGPRLAPHRRGIVASVLLQAVQTVALLYLPTLNAQVIDEGLVKGDTGQVLHAGGLMLLMAFVQGAAGLGVAFYGARTTMTVSRELRAELFGRVRRLSPTDVERFGVPSLMARMTNDVAQIEALLLLTLTLVVSVPVACVGGIVLALRQNVALTSLLLVAIPLLALTIGLFNHRLRPTFHRMQYTIDTMNRVLREQIIGVRVVRAFVREEDERRRFAHVNAELQEASLRVGRTMAVLVALMTLLMNVSGVAVVWFGGHLIDTNDMRLGALAAFLTYLAEVLGALIMLGGMVMAVPRAQVSAVRVDEVLRAEPGLRPPRRPVRPSAVRGTLELRGLGFQYPGAESPVLQGIDLQVRPGQTVAFIGSTGSGKSTLLNLIPRLVDATEGTVRIDGVDVRELDPAVLSAAVGLVPQKPHLFTGTVATNLRYGAPDATDEQLWHALDVAQAREFVERTVGGLDHPLAQAGANLSGGQRQRLVIARTLLRRPALYLFDDSFSALDGATELALRQALAREAAHRTVLLVAQRVSTVRDADQVVVLDRGRIVGSGTHSELAESNEIYQQILQSQTTIPERA</sequence>
<feature type="transmembrane region" description="Helical" evidence="7">
    <location>
        <begin position="135"/>
        <end position="157"/>
    </location>
</feature>
<evidence type="ECO:0000256" key="1">
    <source>
        <dbReference type="ARBA" id="ARBA00004651"/>
    </source>
</evidence>
<evidence type="ECO:0000259" key="8">
    <source>
        <dbReference type="PROSITE" id="PS50893"/>
    </source>
</evidence>
<evidence type="ECO:0000313" key="10">
    <source>
        <dbReference type="EMBL" id="GAA0928112.1"/>
    </source>
</evidence>